<organism evidence="1 2">
    <name type="scientific">Eutypa lata (strain UCR-EL1)</name>
    <name type="common">Grapevine dieback disease fungus</name>
    <name type="synonym">Eutypa armeniacae</name>
    <dbReference type="NCBI Taxonomy" id="1287681"/>
    <lineage>
        <taxon>Eukaryota</taxon>
        <taxon>Fungi</taxon>
        <taxon>Dikarya</taxon>
        <taxon>Ascomycota</taxon>
        <taxon>Pezizomycotina</taxon>
        <taxon>Sordariomycetes</taxon>
        <taxon>Xylariomycetidae</taxon>
        <taxon>Xylariales</taxon>
        <taxon>Diatrypaceae</taxon>
        <taxon>Eutypa</taxon>
    </lineage>
</organism>
<proteinExistence type="predicted"/>
<dbReference type="InterPro" id="IPR010828">
    <property type="entry name" value="Atf2/Sli1-like"/>
</dbReference>
<dbReference type="EMBL" id="KB706056">
    <property type="protein sequence ID" value="EMR69577.1"/>
    <property type="molecule type" value="Genomic_DNA"/>
</dbReference>
<dbReference type="OMA" id="KPRVGAW"/>
<evidence type="ECO:0000313" key="1">
    <source>
        <dbReference type="EMBL" id="EMR69577.1"/>
    </source>
</evidence>
<dbReference type="PANTHER" id="PTHR28037">
    <property type="entry name" value="ALCOHOL O-ACETYLTRANSFERASE 1-RELATED"/>
    <property type="match status" value="1"/>
</dbReference>
<reference evidence="2" key="1">
    <citation type="journal article" date="2013" name="Genome Announc.">
        <title>Draft genome sequence of the grapevine dieback fungus Eutypa lata UCR-EL1.</title>
        <authorList>
            <person name="Blanco-Ulate B."/>
            <person name="Rolshausen P.E."/>
            <person name="Cantu D."/>
        </authorList>
    </citation>
    <scope>NUCLEOTIDE SEQUENCE [LARGE SCALE GENOMIC DNA]</scope>
    <source>
        <strain evidence="2">UCR-EL1</strain>
    </source>
</reference>
<dbReference type="Proteomes" id="UP000012174">
    <property type="component" value="Unassembled WGS sequence"/>
</dbReference>
<dbReference type="HOGENOM" id="CLU_024469_0_2_1"/>
<dbReference type="eggNOG" id="ENOG502RC91">
    <property type="taxonomic scope" value="Eukaryota"/>
</dbReference>
<accession>M7SZ48</accession>
<dbReference type="PANTHER" id="PTHR28037:SF1">
    <property type="entry name" value="ALCOHOL O-ACETYLTRANSFERASE 1-RELATED"/>
    <property type="match status" value="1"/>
</dbReference>
<dbReference type="OrthoDB" id="2150604at2759"/>
<evidence type="ECO:0008006" key="3">
    <source>
        <dbReference type="Google" id="ProtNLM"/>
    </source>
</evidence>
<dbReference type="InterPro" id="IPR023213">
    <property type="entry name" value="CAT-like_dom_sf"/>
</dbReference>
<dbReference type="Gene3D" id="3.30.559.10">
    <property type="entry name" value="Chloramphenicol acetyltransferase-like domain"/>
    <property type="match status" value="1"/>
</dbReference>
<dbReference type="Pfam" id="PF07247">
    <property type="entry name" value="AATase"/>
    <property type="match status" value="1"/>
</dbReference>
<dbReference type="SUPFAM" id="SSF52777">
    <property type="entry name" value="CoA-dependent acyltransferases"/>
    <property type="match status" value="2"/>
</dbReference>
<name>M7SZ48_EUTLA</name>
<keyword evidence="2" id="KW-1185">Reference proteome</keyword>
<dbReference type="KEGG" id="ela:UCREL1_3397"/>
<sequence>MALICFINIACKIIRRLGYNECYQSATHTLGQYIGTVIACRYAIPRALTNPDSQEKLVEVFESAIARTILEHPLLQVGLVGANSKKPAWTQLESVDLRNHVEWDFAENSARFDLLCRSALQFQLDTEFPNLESQPGWRISVLHQRESNVLEVIFSFNHANSDGMGGKIFHETLLRRLNETSIDDTLPTLKDRILKVPTVVDRFPPTQHQLTKFTMSTEFILRMLWRETLPPAITSKRTTHATWAPIRTSPYKTQFRSFNIDKQSLGHILAACRKHKTTITGLLHALSLTSLASQLEESKARAFEAASALSMRRFLPSQPSSHPWFEPNNTIGNLVSAMPHRFNTKTVAKIRSCIRDGGGSDGSLSEALEATIWEIAAVVRTELEVRLKMGVKNDLTGVMKFVGDWHTQMQEQAQKPRVQSWVVSNLGVLDGGGSEGVVEEEKEDGWSIDQAQFFLSAEVPAAALTVSPIAVKGKDLVVSVSWQDCVMDCAFGERFIANLERWSKQLGSAS</sequence>
<dbReference type="InterPro" id="IPR052058">
    <property type="entry name" value="Alcohol_O-acetyltransferase"/>
</dbReference>
<evidence type="ECO:0000313" key="2">
    <source>
        <dbReference type="Proteomes" id="UP000012174"/>
    </source>
</evidence>
<dbReference type="GO" id="GO:0008080">
    <property type="term" value="F:N-acetyltransferase activity"/>
    <property type="evidence" value="ECO:0007669"/>
    <property type="project" value="TreeGrafter"/>
</dbReference>
<dbReference type="AlphaFoldDB" id="M7SZ48"/>
<gene>
    <name evidence="1" type="ORF">UCREL1_3397</name>
</gene>
<protein>
    <recommendedName>
        <fullName evidence="3">Alcohol acetyltransferase protein</fullName>
    </recommendedName>
</protein>